<evidence type="ECO:0000256" key="3">
    <source>
        <dbReference type="ARBA" id="ARBA00022827"/>
    </source>
</evidence>
<evidence type="ECO:0000256" key="2">
    <source>
        <dbReference type="ARBA" id="ARBA00022630"/>
    </source>
</evidence>
<dbReference type="SUPFAM" id="SSF51905">
    <property type="entry name" value="FAD/NAD(P)-binding domain"/>
    <property type="match status" value="1"/>
</dbReference>
<dbReference type="PATRIC" id="fig|571913.6.peg.1206"/>
<dbReference type="PANTHER" id="PTHR42877:SF4">
    <property type="entry name" value="FAD_NAD(P)-BINDING DOMAIN-CONTAINING PROTEIN-RELATED"/>
    <property type="match status" value="1"/>
</dbReference>
<dbReference type="AlphaFoldDB" id="A0A0K1JFY3"/>
<dbReference type="EMBL" id="CP011112">
    <property type="protein sequence ID" value="AKU15505.1"/>
    <property type="molecule type" value="Genomic_DNA"/>
</dbReference>
<comment type="similarity">
    <text evidence="1">Belongs to the FAD-binding monooxygenase family.</text>
</comment>
<sequence>MSIQVDHDAVVVGSGFSGIAMAIALKAAGRDDFAILEKADEVGGTWRENRYPGCECDVPAHLYSYSFELNPYWSQSYAPADEIQDYLLYCVEKYDLRRHLEFDSTVQDAAYDDETGTWTLTIATSWGTLRTIRTRDVMLGVGALHEPHIPEIPGLETFAGELMHTATWDRGTTVSRKRVGVIGTGSSGVQIIPPLAEDAAHLTVFQRSAPWVMPRSNTLYADRLIDTFEQHPAAMRAHRAKLKATSDLRERGITSAPKLLKAASRLALENLHASIKSPELRAKLTPDYAMGCKRVLLSSDYYPALASPNVTVETAAIDHVEPDAIVTAGERHQVDVLVLATGFDPLGSYRYLGIKGAEGHLLSSDWDAGATAYLGVTVPHFPNLFLLLGPNTLLGHTSDLQMIEAQVGLVMQLIRERDRRHLKTVGVRPQVVPEFLAELDRRSKQTVWASGGCDSWYLDEEGRNRTLWPGSVAEYEKRTTRPEMVDYHFA</sequence>
<dbReference type="STRING" id="571913.VV02_05915"/>
<evidence type="ECO:0000256" key="1">
    <source>
        <dbReference type="ARBA" id="ARBA00010139"/>
    </source>
</evidence>
<evidence type="ECO:0000313" key="5">
    <source>
        <dbReference type="EMBL" id="AKU15505.1"/>
    </source>
</evidence>
<dbReference type="OrthoDB" id="5168853at2"/>
<accession>A0A0K1JFY3</accession>
<keyword evidence="6" id="KW-1185">Reference proteome</keyword>
<dbReference type="Gene3D" id="3.50.50.60">
    <property type="entry name" value="FAD/NAD(P)-binding domain"/>
    <property type="match status" value="2"/>
</dbReference>
<keyword evidence="3" id="KW-0274">FAD</keyword>
<dbReference type="GO" id="GO:0050660">
    <property type="term" value="F:flavin adenine dinucleotide binding"/>
    <property type="evidence" value="ECO:0007669"/>
    <property type="project" value="InterPro"/>
</dbReference>
<dbReference type="Proteomes" id="UP000066480">
    <property type="component" value="Chromosome"/>
</dbReference>
<evidence type="ECO:0000313" key="6">
    <source>
        <dbReference type="Proteomes" id="UP000066480"/>
    </source>
</evidence>
<dbReference type="Pfam" id="PF00743">
    <property type="entry name" value="FMO-like"/>
    <property type="match status" value="1"/>
</dbReference>
<keyword evidence="4" id="KW-0560">Oxidoreductase</keyword>
<name>A0A0K1JFY3_9MICO</name>
<dbReference type="InterPro" id="IPR036188">
    <property type="entry name" value="FAD/NAD-bd_sf"/>
</dbReference>
<evidence type="ECO:0000256" key="4">
    <source>
        <dbReference type="ARBA" id="ARBA00023002"/>
    </source>
</evidence>
<dbReference type="KEGG" id="lmoi:VV02_05915"/>
<dbReference type="InterPro" id="IPR020946">
    <property type="entry name" value="Flavin_mOase-like"/>
</dbReference>
<reference evidence="5 6" key="1">
    <citation type="submission" date="2015-03" db="EMBL/GenBank/DDBJ databases">
        <title>Luteipulveratus halotolerans sp. nov., a novel actinobacterium (Dermacoccaceae) from Sarawak, Malaysia.</title>
        <authorList>
            <person name="Juboi H."/>
            <person name="Basik A."/>
            <person name="Shamsul S.S."/>
            <person name="Arnold P."/>
            <person name="Schmitt E.K."/>
            <person name="Sanglier J.-J."/>
            <person name="Yeo T."/>
        </authorList>
    </citation>
    <scope>NUCLEOTIDE SEQUENCE [LARGE SCALE GENOMIC DNA]</scope>
    <source>
        <strain evidence="5 6">MN07-A0370</strain>
    </source>
</reference>
<dbReference type="RefSeq" id="WP_052590417.1">
    <property type="nucleotide sequence ID" value="NZ_CP011112.1"/>
</dbReference>
<organism evidence="5 6">
    <name type="scientific">Luteipulveratus mongoliensis</name>
    <dbReference type="NCBI Taxonomy" id="571913"/>
    <lineage>
        <taxon>Bacteria</taxon>
        <taxon>Bacillati</taxon>
        <taxon>Actinomycetota</taxon>
        <taxon>Actinomycetes</taxon>
        <taxon>Micrococcales</taxon>
        <taxon>Dermacoccaceae</taxon>
        <taxon>Luteipulveratus</taxon>
    </lineage>
</organism>
<dbReference type="PANTHER" id="PTHR42877">
    <property type="entry name" value="L-ORNITHINE N(5)-MONOOXYGENASE-RELATED"/>
    <property type="match status" value="1"/>
</dbReference>
<dbReference type="InterPro" id="IPR051209">
    <property type="entry name" value="FAD-bind_Monooxygenase_sf"/>
</dbReference>
<proteinExistence type="inferred from homology"/>
<keyword evidence="2" id="KW-0285">Flavoprotein</keyword>
<gene>
    <name evidence="5" type="ORF">VV02_05915</name>
</gene>
<dbReference type="GO" id="GO:0004499">
    <property type="term" value="F:N,N-dimethylaniline monooxygenase activity"/>
    <property type="evidence" value="ECO:0007669"/>
    <property type="project" value="InterPro"/>
</dbReference>
<protein>
    <submittedName>
        <fullName evidence="5">FAD-dependent oxidoreductase</fullName>
    </submittedName>
</protein>
<dbReference type="GO" id="GO:0050661">
    <property type="term" value="F:NADP binding"/>
    <property type="evidence" value="ECO:0007669"/>
    <property type="project" value="InterPro"/>
</dbReference>